<comment type="caution">
    <text evidence="2">The sequence shown here is derived from an EMBL/GenBank/DDBJ whole genome shotgun (WGS) entry which is preliminary data.</text>
</comment>
<dbReference type="Proteomes" id="UP000518300">
    <property type="component" value="Unassembled WGS sequence"/>
</dbReference>
<gene>
    <name evidence="2" type="ORF">HG543_05280</name>
</gene>
<proteinExistence type="predicted"/>
<name>A0A848L5P7_9BACT</name>
<dbReference type="EMBL" id="JABBJJ010000015">
    <property type="protein sequence ID" value="NMO14270.1"/>
    <property type="molecule type" value="Genomic_DNA"/>
</dbReference>
<organism evidence="2 3">
    <name type="scientific">Pyxidicoccus fallax</name>
    <dbReference type="NCBI Taxonomy" id="394095"/>
    <lineage>
        <taxon>Bacteria</taxon>
        <taxon>Pseudomonadati</taxon>
        <taxon>Myxococcota</taxon>
        <taxon>Myxococcia</taxon>
        <taxon>Myxococcales</taxon>
        <taxon>Cystobacterineae</taxon>
        <taxon>Myxococcaceae</taxon>
        <taxon>Pyxidicoccus</taxon>
    </lineage>
</organism>
<keyword evidence="3" id="KW-1185">Reference proteome</keyword>
<dbReference type="Pfam" id="PF20032">
    <property type="entry name" value="ADYC"/>
    <property type="match status" value="1"/>
</dbReference>
<protein>
    <recommendedName>
        <fullName evidence="1">ADYC domain-containing protein</fullName>
    </recommendedName>
</protein>
<dbReference type="InterPro" id="IPR045426">
    <property type="entry name" value="ADYC"/>
</dbReference>
<dbReference type="RefSeq" id="WP_169343568.1">
    <property type="nucleotide sequence ID" value="NZ_JABBJJ010000015.1"/>
</dbReference>
<accession>A0A848L5P7</accession>
<evidence type="ECO:0000313" key="3">
    <source>
        <dbReference type="Proteomes" id="UP000518300"/>
    </source>
</evidence>
<evidence type="ECO:0000259" key="1">
    <source>
        <dbReference type="Pfam" id="PF20032"/>
    </source>
</evidence>
<sequence>MSKLVSSCPTTCRVSSTHQTCEPADPASLTSSDCGSCTVETTDKGISCLSCGGCPTGTCDPGCSNGLGIYVAERGNYCFGAPEHPDERSVRRGGAFCPEAFVNRELEGKQTVMLRGLAWPGWTPVELPVSAVHGDVVKAVRSARIKDGNFQLTLDDDSFFSGVSISQVELRVGANPNAPAYRLGFGEHELGVTSRYRVQYTGADGPKPLCAGPYPNSPPARTAFLPGRAVDGWNAYVTEEPNVVTMACETGAIVTCSQVWGYVPWNTGKGQPDTMLETIYASCLQAKRAAYFVEAGHLRSYTRSGIEVRRRDQLNIKADVIEDVEAVWGPQGAECITPENNRLKDPQLASQLQELATKYGVPSCKSGEGTLVTGPFP</sequence>
<evidence type="ECO:0000313" key="2">
    <source>
        <dbReference type="EMBL" id="NMO14270.1"/>
    </source>
</evidence>
<reference evidence="2 3" key="1">
    <citation type="submission" date="2020-04" db="EMBL/GenBank/DDBJ databases">
        <title>Draft genome of Pyxidicoccus fallax type strain.</title>
        <authorList>
            <person name="Whitworth D.E."/>
        </authorList>
    </citation>
    <scope>NUCLEOTIDE SEQUENCE [LARGE SCALE GENOMIC DNA]</scope>
    <source>
        <strain evidence="2 3">DSM 14698</strain>
    </source>
</reference>
<feature type="domain" description="ADYC" evidence="1">
    <location>
        <begin position="193"/>
        <end position="340"/>
    </location>
</feature>
<dbReference type="AlphaFoldDB" id="A0A848L5P7"/>